<evidence type="ECO:0000259" key="1">
    <source>
        <dbReference type="Pfam" id="PF12697"/>
    </source>
</evidence>
<dbReference type="PRINTS" id="PR00111">
    <property type="entry name" value="ABHYDROLASE"/>
</dbReference>
<proteinExistence type="predicted"/>
<dbReference type="RefSeq" id="WP_377851120.1">
    <property type="nucleotide sequence ID" value="NZ_JBHLZU010000006.1"/>
</dbReference>
<dbReference type="PANTHER" id="PTHR43194">
    <property type="entry name" value="HYDROLASE ALPHA/BETA FOLD FAMILY"/>
    <property type="match status" value="1"/>
</dbReference>
<evidence type="ECO:0000313" key="3">
    <source>
        <dbReference type="Proteomes" id="UP001589693"/>
    </source>
</evidence>
<keyword evidence="3" id="KW-1185">Reference proteome</keyword>
<comment type="caution">
    <text evidence="2">The sequence shown here is derived from an EMBL/GenBank/DDBJ whole genome shotgun (WGS) entry which is preliminary data.</text>
</comment>
<dbReference type="EMBL" id="JBHLZU010000006">
    <property type="protein sequence ID" value="MFB9903961.1"/>
    <property type="molecule type" value="Genomic_DNA"/>
</dbReference>
<dbReference type="InterPro" id="IPR050228">
    <property type="entry name" value="Carboxylesterase_BioH"/>
</dbReference>
<dbReference type="InterPro" id="IPR029058">
    <property type="entry name" value="AB_hydrolase_fold"/>
</dbReference>
<dbReference type="SUPFAM" id="SSF53474">
    <property type="entry name" value="alpha/beta-Hydrolases"/>
    <property type="match status" value="1"/>
</dbReference>
<dbReference type="Proteomes" id="UP001589693">
    <property type="component" value="Unassembled WGS sequence"/>
</dbReference>
<dbReference type="Gene3D" id="3.40.50.1820">
    <property type="entry name" value="alpha/beta hydrolase"/>
    <property type="match status" value="1"/>
</dbReference>
<dbReference type="InterPro" id="IPR000073">
    <property type="entry name" value="AB_hydrolase_1"/>
</dbReference>
<reference evidence="2 3" key="1">
    <citation type="submission" date="2024-09" db="EMBL/GenBank/DDBJ databases">
        <authorList>
            <person name="Sun Q."/>
            <person name="Mori K."/>
        </authorList>
    </citation>
    <scope>NUCLEOTIDE SEQUENCE [LARGE SCALE GENOMIC DNA]</scope>
    <source>
        <strain evidence="2 3">TBRC 7907</strain>
    </source>
</reference>
<name>A0ABV5ZW57_9PSEU</name>
<organism evidence="2 3">
    <name type="scientific">Allokutzneria oryzae</name>
    <dbReference type="NCBI Taxonomy" id="1378989"/>
    <lineage>
        <taxon>Bacteria</taxon>
        <taxon>Bacillati</taxon>
        <taxon>Actinomycetota</taxon>
        <taxon>Actinomycetes</taxon>
        <taxon>Pseudonocardiales</taxon>
        <taxon>Pseudonocardiaceae</taxon>
        <taxon>Allokutzneria</taxon>
    </lineage>
</organism>
<gene>
    <name evidence="2" type="ORF">ACFFQA_08420</name>
</gene>
<evidence type="ECO:0000313" key="2">
    <source>
        <dbReference type="EMBL" id="MFB9903961.1"/>
    </source>
</evidence>
<accession>A0ABV5ZW57</accession>
<protein>
    <submittedName>
        <fullName evidence="2">Alpha/beta fold hydrolase</fullName>
    </submittedName>
</protein>
<keyword evidence="2" id="KW-0378">Hydrolase</keyword>
<dbReference type="Pfam" id="PF12697">
    <property type="entry name" value="Abhydrolase_6"/>
    <property type="match status" value="1"/>
</dbReference>
<feature type="domain" description="AB hydrolase-1" evidence="1">
    <location>
        <begin position="2"/>
        <end position="225"/>
    </location>
</feature>
<dbReference type="PANTHER" id="PTHR43194:SF5">
    <property type="entry name" value="PIMELOYL-[ACYL-CARRIER PROTEIN] METHYL ESTER ESTERASE"/>
    <property type="match status" value="1"/>
</dbReference>
<dbReference type="GO" id="GO:0016787">
    <property type="term" value="F:hydrolase activity"/>
    <property type="evidence" value="ECO:0007669"/>
    <property type="project" value="UniProtKB-KW"/>
</dbReference>
<sequence>MLLHGAGMDLRVWRAVAPILAQRHTVHAYDARGLGHSPAPTTPFSDTADLGHVLGRFGLDDVALVGLSMGAETAVDYALTGSRRVSGLVLVNPGVAGHPWPDSPELAAYRAAQRAGRARELAELELRLWAPLGTSGPDGALISSIVWDNAARRLAAPGLAVAADSALDRLADLRGATLVVRGDQDRPEITAMAATLADRLPSVTTEVLTGADHFLPLRRPEAFADRVLSFLARRG</sequence>